<comment type="caution">
    <text evidence="1">The sequence shown here is derived from an EMBL/GenBank/DDBJ whole genome shotgun (WGS) entry which is preliminary data.</text>
</comment>
<sequence length="208" mass="23437">MAAEIINQIYQELGTRNREFIVFPKLDPAVSSGVLKKLHPPDADTLGFRVHFIAPDGYLRVVMAGPLHETSVTWMRRECLSWAYDGLLTPRGYRQMTDSLILHNNFVGAFAGSRKTPDLTYTPIINGIRREFPTVVLESGWSESRAQLKIFPGSTSPVTDPHITAEELFDGRPPEDMEGRTELPLSLEELRLAAREEILQQGYIPKLC</sequence>
<name>A0A317SMA3_9PEZI</name>
<evidence type="ECO:0000313" key="1">
    <source>
        <dbReference type="EMBL" id="PWW74331.1"/>
    </source>
</evidence>
<keyword evidence="2" id="KW-1185">Reference proteome</keyword>
<protein>
    <submittedName>
        <fullName evidence="1">Uncharacterized protein</fullName>
    </submittedName>
</protein>
<gene>
    <name evidence="1" type="ORF">C7212DRAFT_346363</name>
</gene>
<dbReference type="Proteomes" id="UP000246991">
    <property type="component" value="Unassembled WGS sequence"/>
</dbReference>
<dbReference type="STRING" id="42249.A0A317SMA3"/>
<evidence type="ECO:0000313" key="2">
    <source>
        <dbReference type="Proteomes" id="UP000246991"/>
    </source>
</evidence>
<organism evidence="1 2">
    <name type="scientific">Tuber magnatum</name>
    <name type="common">white Piedmont truffle</name>
    <dbReference type="NCBI Taxonomy" id="42249"/>
    <lineage>
        <taxon>Eukaryota</taxon>
        <taxon>Fungi</taxon>
        <taxon>Dikarya</taxon>
        <taxon>Ascomycota</taxon>
        <taxon>Pezizomycotina</taxon>
        <taxon>Pezizomycetes</taxon>
        <taxon>Pezizales</taxon>
        <taxon>Tuberaceae</taxon>
        <taxon>Tuber</taxon>
    </lineage>
</organism>
<dbReference type="OrthoDB" id="76567at2759"/>
<accession>A0A317SMA3</accession>
<dbReference type="EMBL" id="PYWC01000063">
    <property type="protein sequence ID" value="PWW74331.1"/>
    <property type="molecule type" value="Genomic_DNA"/>
</dbReference>
<reference evidence="1 2" key="1">
    <citation type="submission" date="2018-03" db="EMBL/GenBank/DDBJ databases">
        <title>Genomes of Pezizomycetes fungi and the evolution of truffles.</title>
        <authorList>
            <person name="Murat C."/>
            <person name="Payen T."/>
            <person name="Noel B."/>
            <person name="Kuo A."/>
            <person name="Martin F.M."/>
        </authorList>
    </citation>
    <scope>NUCLEOTIDE SEQUENCE [LARGE SCALE GENOMIC DNA]</scope>
    <source>
        <strain evidence="1">091103-1</strain>
    </source>
</reference>
<dbReference type="AlphaFoldDB" id="A0A317SMA3"/>
<proteinExistence type="predicted"/>